<organism evidence="3 4">
    <name type="scientific">Scyliorhinus torazame</name>
    <name type="common">Cloudy catshark</name>
    <name type="synonym">Catulus torazame</name>
    <dbReference type="NCBI Taxonomy" id="75743"/>
    <lineage>
        <taxon>Eukaryota</taxon>
        <taxon>Metazoa</taxon>
        <taxon>Chordata</taxon>
        <taxon>Craniata</taxon>
        <taxon>Vertebrata</taxon>
        <taxon>Chondrichthyes</taxon>
        <taxon>Elasmobranchii</taxon>
        <taxon>Galeomorphii</taxon>
        <taxon>Galeoidea</taxon>
        <taxon>Carcharhiniformes</taxon>
        <taxon>Scyliorhinidae</taxon>
        <taxon>Scyliorhinus</taxon>
    </lineage>
</organism>
<protein>
    <recommendedName>
        <fullName evidence="2">26S proteasome non-ATPase regulatory subunit 5</fullName>
    </recommendedName>
</protein>
<dbReference type="GO" id="GO:0043248">
    <property type="term" value="P:proteasome assembly"/>
    <property type="evidence" value="ECO:0007669"/>
    <property type="project" value="InterPro"/>
</dbReference>
<proteinExistence type="inferred from homology"/>
<sequence length="411" mass="45460">MAAGVSELLREIAELEEPLEELRSLKTAVHSLPLSILRELATGLRFGVLFGLLSSDDREQIDTCVAILDRLLQALDPVYMAQNFKLELQKGLQHSDDNVKILAMSQIGRIVESADAVPLIIGSPELLREMIHSIGGKKISVAKESPHGRQYLAQQGTIDRISNMIVGADSDPFSGFYLPNLVKFFGNLAMVDSPQQICERYPAFIEKVFEMIGGQEPTMIGVGLDTIGILGSCIEGMQVLNKTGSRFHEVLKRLGNISCNAASDIRVRCLDTIASLLSLPNDQQTEDLLGLTESWFQTLHSHPMETFCNMSSQPFPEIHIGAIKIFTAIASQPWGQRLMISTPGFVEYIIDRSAEPDKPSKDAKFELVKTLVDSKTLAEIFGNQYYLQLRTYLREGPYFVKAIATVAVDGE</sequence>
<dbReference type="InterPro" id="IPR011989">
    <property type="entry name" value="ARM-like"/>
</dbReference>
<accession>A0A401PND3</accession>
<gene>
    <name evidence="3" type="ORF">scyTo_0003714</name>
</gene>
<dbReference type="Pfam" id="PF10508">
    <property type="entry name" value="Proteasom_PSMB"/>
    <property type="match status" value="1"/>
</dbReference>
<dbReference type="EMBL" id="BFAA01001041">
    <property type="protein sequence ID" value="GCB74623.1"/>
    <property type="molecule type" value="Genomic_DNA"/>
</dbReference>
<dbReference type="InterPro" id="IPR019538">
    <property type="entry name" value="PSMD5"/>
</dbReference>
<dbReference type="Gene3D" id="1.25.10.10">
    <property type="entry name" value="Leucine-rich Repeat Variant"/>
    <property type="match status" value="1"/>
</dbReference>
<name>A0A401PND3_SCYTO</name>
<dbReference type="OrthoDB" id="10250600at2759"/>
<dbReference type="PANTHER" id="PTHR13554">
    <property type="entry name" value="26S PROTEASOME NON-ATPASE REGULATORY SUBUNIT 5-RELATED"/>
    <property type="match status" value="1"/>
</dbReference>
<comment type="caution">
    <text evidence="3">The sequence shown here is derived from an EMBL/GenBank/DDBJ whole genome shotgun (WGS) entry which is preliminary data.</text>
</comment>
<dbReference type="AlphaFoldDB" id="A0A401PND3"/>
<evidence type="ECO:0000256" key="2">
    <source>
        <dbReference type="ARBA" id="ARBA00014933"/>
    </source>
</evidence>
<dbReference type="Proteomes" id="UP000288216">
    <property type="component" value="Unassembled WGS sequence"/>
</dbReference>
<comment type="similarity">
    <text evidence="1">Belongs to the proteasome subunit S5B/HSM3 family.</text>
</comment>
<dbReference type="PANTHER" id="PTHR13554:SF10">
    <property type="entry name" value="26S PROTEASOME NON-ATPASE REGULATORY SUBUNIT 5"/>
    <property type="match status" value="1"/>
</dbReference>
<keyword evidence="4" id="KW-1185">Reference proteome</keyword>
<dbReference type="OMA" id="HSHPMET"/>
<reference evidence="3 4" key="1">
    <citation type="journal article" date="2018" name="Nat. Ecol. Evol.">
        <title>Shark genomes provide insights into elasmobranch evolution and the origin of vertebrates.</title>
        <authorList>
            <person name="Hara Y"/>
            <person name="Yamaguchi K"/>
            <person name="Onimaru K"/>
            <person name="Kadota M"/>
            <person name="Koyanagi M"/>
            <person name="Keeley SD"/>
            <person name="Tatsumi K"/>
            <person name="Tanaka K"/>
            <person name="Motone F"/>
            <person name="Kageyama Y"/>
            <person name="Nozu R"/>
            <person name="Adachi N"/>
            <person name="Nishimura O"/>
            <person name="Nakagawa R"/>
            <person name="Tanegashima C"/>
            <person name="Kiyatake I"/>
            <person name="Matsumoto R"/>
            <person name="Murakumo K"/>
            <person name="Nishida K"/>
            <person name="Terakita A"/>
            <person name="Kuratani S"/>
            <person name="Sato K"/>
            <person name="Hyodo S Kuraku.S."/>
        </authorList>
    </citation>
    <scope>NUCLEOTIDE SEQUENCE [LARGE SCALE GENOMIC DNA]</scope>
</reference>
<evidence type="ECO:0000313" key="4">
    <source>
        <dbReference type="Proteomes" id="UP000288216"/>
    </source>
</evidence>
<dbReference type="STRING" id="75743.A0A401PND3"/>
<dbReference type="InterPro" id="IPR016024">
    <property type="entry name" value="ARM-type_fold"/>
</dbReference>
<evidence type="ECO:0000256" key="1">
    <source>
        <dbReference type="ARBA" id="ARBA00006823"/>
    </source>
</evidence>
<dbReference type="GO" id="GO:0005829">
    <property type="term" value="C:cytosol"/>
    <property type="evidence" value="ECO:0007669"/>
    <property type="project" value="TreeGrafter"/>
</dbReference>
<evidence type="ECO:0000313" key="3">
    <source>
        <dbReference type="EMBL" id="GCB74623.1"/>
    </source>
</evidence>
<dbReference type="SUPFAM" id="SSF48371">
    <property type="entry name" value="ARM repeat"/>
    <property type="match status" value="1"/>
</dbReference>